<feature type="transmembrane region" description="Helical" evidence="1">
    <location>
        <begin position="6"/>
        <end position="25"/>
    </location>
</feature>
<dbReference type="Proteomes" id="UP000031327">
    <property type="component" value="Unassembled WGS sequence"/>
</dbReference>
<evidence type="ECO:0000256" key="1">
    <source>
        <dbReference type="SAM" id="Phobius"/>
    </source>
</evidence>
<dbReference type="AlphaFoldDB" id="A0A0C1QML0"/>
<organism evidence="2 3">
    <name type="scientific">Pseudoalteromonas luteoviolacea</name>
    <dbReference type="NCBI Taxonomy" id="43657"/>
    <lineage>
        <taxon>Bacteria</taxon>
        <taxon>Pseudomonadati</taxon>
        <taxon>Pseudomonadota</taxon>
        <taxon>Gammaproteobacteria</taxon>
        <taxon>Alteromonadales</taxon>
        <taxon>Pseudoalteromonadaceae</taxon>
        <taxon>Pseudoalteromonas</taxon>
    </lineage>
</organism>
<feature type="transmembrane region" description="Helical" evidence="1">
    <location>
        <begin position="71"/>
        <end position="90"/>
    </location>
</feature>
<protein>
    <submittedName>
        <fullName evidence="2">Uncharacterized protein</fullName>
    </submittedName>
</protein>
<gene>
    <name evidence="2" type="ORF">JF50_18775</name>
</gene>
<keyword evidence="1" id="KW-0472">Membrane</keyword>
<sequence length="207" mass="24367">MRKVKVVPYLIFSINIIIVFVATFWHQISRANGCLSFILLVIFCILSLSYCVYHMSALLVYKVFKIERFKVLVLMIPALLLLAYSIFAQAPNMEENRRSLNISSSEQFIARVSASFNYWHIEVENAVGETIYKNENMAFRSAFSLYWVWDKQDRLWFYYSDDGTVHYLSKSNDGWQLREYDKFDDALELKPPPSLFPSYVIPNHKKQ</sequence>
<evidence type="ECO:0000313" key="2">
    <source>
        <dbReference type="EMBL" id="KID56297.1"/>
    </source>
</evidence>
<feature type="transmembrane region" description="Helical" evidence="1">
    <location>
        <begin position="37"/>
        <end position="59"/>
    </location>
</feature>
<evidence type="ECO:0000313" key="3">
    <source>
        <dbReference type="Proteomes" id="UP000031327"/>
    </source>
</evidence>
<keyword evidence="1" id="KW-1133">Transmembrane helix</keyword>
<comment type="caution">
    <text evidence="2">The sequence shown here is derived from an EMBL/GenBank/DDBJ whole genome shotgun (WGS) entry which is preliminary data.</text>
</comment>
<name>A0A0C1QML0_9GAMM</name>
<proteinExistence type="predicted"/>
<dbReference type="EMBL" id="JWIC01000007">
    <property type="protein sequence ID" value="KID56297.1"/>
    <property type="molecule type" value="Genomic_DNA"/>
</dbReference>
<keyword evidence="1" id="KW-0812">Transmembrane</keyword>
<accession>A0A0C1QML0</accession>
<reference evidence="2 3" key="1">
    <citation type="submission" date="2014-12" db="EMBL/GenBank/DDBJ databases">
        <title>Draft Genome Sequence of Pseudoalteromonas luteoviolacea HI1.</title>
        <authorList>
            <person name="Asahina A.Y."/>
            <person name="Hadfield M.G."/>
        </authorList>
    </citation>
    <scope>NUCLEOTIDE SEQUENCE [LARGE SCALE GENOMIC DNA]</scope>
    <source>
        <strain evidence="2 3">HI1</strain>
    </source>
</reference>